<name>A0A8D0G4B4_SPHPU</name>
<evidence type="ECO:0000256" key="3">
    <source>
        <dbReference type="ARBA" id="ARBA00022729"/>
    </source>
</evidence>
<dbReference type="PANTHER" id="PTHR13723">
    <property type="entry name" value="ADAMTS A DISINTEGRIN AND METALLOPROTEASE WITH THROMBOSPONDIN MOTIFS PROTEASE"/>
    <property type="match status" value="1"/>
</dbReference>
<dbReference type="FunFam" id="2.20.100.10:FF:000039">
    <property type="entry name" value="thrombospondin type-1 domain-containing protein 4"/>
    <property type="match status" value="1"/>
</dbReference>
<dbReference type="AlphaFoldDB" id="A0A8D0G4B4"/>
<keyword evidence="4" id="KW-0677">Repeat</keyword>
<dbReference type="GO" id="GO:0031012">
    <property type="term" value="C:extracellular matrix"/>
    <property type="evidence" value="ECO:0007669"/>
    <property type="project" value="TreeGrafter"/>
</dbReference>
<dbReference type="SMART" id="SM00209">
    <property type="entry name" value="TSP1"/>
    <property type="match status" value="3"/>
</dbReference>
<evidence type="ECO:0000256" key="4">
    <source>
        <dbReference type="ARBA" id="ARBA00022737"/>
    </source>
</evidence>
<accession>A0A8D0G4B4</accession>
<dbReference type="GO" id="GO:0030198">
    <property type="term" value="P:extracellular matrix organization"/>
    <property type="evidence" value="ECO:0007669"/>
    <property type="project" value="TreeGrafter"/>
</dbReference>
<dbReference type="Pfam" id="PF08686">
    <property type="entry name" value="PLAC"/>
    <property type="match status" value="1"/>
</dbReference>
<dbReference type="PROSITE" id="PS50092">
    <property type="entry name" value="TSP1"/>
    <property type="match status" value="3"/>
</dbReference>
<dbReference type="GO" id="GO:0005576">
    <property type="term" value="C:extracellular region"/>
    <property type="evidence" value="ECO:0007669"/>
    <property type="project" value="UniProtKB-SubCell"/>
</dbReference>
<feature type="domain" description="PLAC" evidence="5">
    <location>
        <begin position="198"/>
        <end position="235"/>
    </location>
</feature>
<proteinExistence type="predicted"/>
<dbReference type="Proteomes" id="UP000694392">
    <property type="component" value="Unplaced"/>
</dbReference>
<dbReference type="GeneTree" id="ENSGT00940000161136"/>
<dbReference type="InterPro" id="IPR050439">
    <property type="entry name" value="ADAMTS_ADAMTS-like"/>
</dbReference>
<evidence type="ECO:0000256" key="1">
    <source>
        <dbReference type="ARBA" id="ARBA00004613"/>
    </source>
</evidence>
<dbReference type="GO" id="GO:0004222">
    <property type="term" value="F:metalloendopeptidase activity"/>
    <property type="evidence" value="ECO:0007669"/>
    <property type="project" value="TreeGrafter"/>
</dbReference>
<reference evidence="6" key="2">
    <citation type="submission" date="2025-09" db="UniProtKB">
        <authorList>
            <consortium name="Ensembl"/>
        </authorList>
    </citation>
    <scope>IDENTIFICATION</scope>
</reference>
<sequence>MAGPRVEAGSDRLVALGFWVSTVTSSPPLPPQCSVLCGQGHRTRHVRCISNYGDLLSDGDCPTSHRPKTSEACDMGPCVRSWFQSDWNNMCSSDCGTGTQRRDVICISKLGSEFNVTETAECAHLEKPPSLQPCTGSACEARWFSTAWSACSRSCVGGVQVREVQCLTQNKTLSRRCPLDLKPIKKRSCNTQPCTHKLDENCKDKYHNCPVVVQARLCVYSYYKMVCCASCTQALGRSKAKENR</sequence>
<keyword evidence="3" id="KW-0732">Signal</keyword>
<dbReference type="InterPro" id="IPR036383">
    <property type="entry name" value="TSP1_rpt_sf"/>
</dbReference>
<dbReference type="InterPro" id="IPR000884">
    <property type="entry name" value="TSP1_rpt"/>
</dbReference>
<keyword evidence="2" id="KW-0964">Secreted</keyword>
<comment type="subcellular location">
    <subcellularLocation>
        <location evidence="1">Secreted</location>
    </subcellularLocation>
</comment>
<dbReference type="PANTHER" id="PTHR13723:SF281">
    <property type="entry name" value="PAPILIN"/>
    <property type="match status" value="1"/>
</dbReference>
<dbReference type="OMA" id="VICERSH"/>
<dbReference type="GO" id="GO:0006508">
    <property type="term" value="P:proteolysis"/>
    <property type="evidence" value="ECO:0007669"/>
    <property type="project" value="TreeGrafter"/>
</dbReference>
<evidence type="ECO:0000256" key="2">
    <source>
        <dbReference type="ARBA" id="ARBA00022525"/>
    </source>
</evidence>
<dbReference type="Pfam" id="PF19030">
    <property type="entry name" value="TSP1_ADAMTS"/>
    <property type="match status" value="3"/>
</dbReference>
<protein>
    <recommendedName>
        <fullName evidence="5">PLAC domain-containing protein</fullName>
    </recommendedName>
</protein>
<evidence type="ECO:0000259" key="5">
    <source>
        <dbReference type="PROSITE" id="PS50900"/>
    </source>
</evidence>
<dbReference type="InterPro" id="IPR010909">
    <property type="entry name" value="PLAC"/>
</dbReference>
<dbReference type="Ensembl" id="ENSSPUT00000000717.1">
    <property type="protein sequence ID" value="ENSSPUP00000000677.1"/>
    <property type="gene ID" value="ENSSPUG00000000575.1"/>
</dbReference>
<dbReference type="Gene3D" id="2.20.100.10">
    <property type="entry name" value="Thrombospondin type-1 (TSP1) repeat"/>
    <property type="match status" value="3"/>
</dbReference>
<keyword evidence="7" id="KW-1185">Reference proteome</keyword>
<reference evidence="6" key="1">
    <citation type="submission" date="2025-08" db="UniProtKB">
        <authorList>
            <consortium name="Ensembl"/>
        </authorList>
    </citation>
    <scope>IDENTIFICATION</scope>
</reference>
<evidence type="ECO:0000313" key="7">
    <source>
        <dbReference type="Proteomes" id="UP000694392"/>
    </source>
</evidence>
<evidence type="ECO:0000313" key="6">
    <source>
        <dbReference type="Ensembl" id="ENSSPUP00000000677.1"/>
    </source>
</evidence>
<dbReference type="SUPFAM" id="SSF82895">
    <property type="entry name" value="TSP-1 type 1 repeat"/>
    <property type="match status" value="3"/>
</dbReference>
<organism evidence="6 7">
    <name type="scientific">Sphenodon punctatus</name>
    <name type="common">Tuatara</name>
    <name type="synonym">Hatteria punctata</name>
    <dbReference type="NCBI Taxonomy" id="8508"/>
    <lineage>
        <taxon>Eukaryota</taxon>
        <taxon>Metazoa</taxon>
        <taxon>Chordata</taxon>
        <taxon>Craniata</taxon>
        <taxon>Vertebrata</taxon>
        <taxon>Euteleostomi</taxon>
        <taxon>Lepidosauria</taxon>
        <taxon>Sphenodontia</taxon>
        <taxon>Sphenodontidae</taxon>
        <taxon>Sphenodon</taxon>
    </lineage>
</organism>
<dbReference type="PROSITE" id="PS50900">
    <property type="entry name" value="PLAC"/>
    <property type="match status" value="1"/>
</dbReference>